<dbReference type="InterPro" id="IPR016181">
    <property type="entry name" value="Acyl_CoA_acyltransferase"/>
</dbReference>
<gene>
    <name evidence="6" type="primary">rimI</name>
    <name evidence="6" type="ORF">GCM10011365_04470</name>
</gene>
<comment type="similarity">
    <text evidence="1">Belongs to the acetyltransferase family. RimI subfamily.</text>
</comment>
<evidence type="ECO:0000313" key="7">
    <source>
        <dbReference type="Proteomes" id="UP000605253"/>
    </source>
</evidence>
<evidence type="ECO:0000256" key="4">
    <source>
        <dbReference type="ARBA" id="ARBA00023315"/>
    </source>
</evidence>
<evidence type="ECO:0000256" key="3">
    <source>
        <dbReference type="ARBA" id="ARBA00022679"/>
    </source>
</evidence>
<dbReference type="InterPro" id="IPR050680">
    <property type="entry name" value="YpeA/RimI_acetyltransf"/>
</dbReference>
<accession>A0A917CEL7</accession>
<dbReference type="PROSITE" id="PS51186">
    <property type="entry name" value="GNAT"/>
    <property type="match status" value="1"/>
</dbReference>
<dbReference type="SUPFAM" id="SSF55729">
    <property type="entry name" value="Acyl-CoA N-acyltransferases (Nat)"/>
    <property type="match status" value="1"/>
</dbReference>
<evidence type="ECO:0000313" key="6">
    <source>
        <dbReference type="EMBL" id="GGF86564.1"/>
    </source>
</evidence>
<keyword evidence="7" id="KW-1185">Reference proteome</keyword>
<keyword evidence="3" id="KW-0808">Transferase</keyword>
<dbReference type="NCBIfam" id="TIGR01575">
    <property type="entry name" value="rimI"/>
    <property type="match status" value="1"/>
</dbReference>
<proteinExistence type="inferred from homology"/>
<dbReference type="Gene3D" id="3.40.630.30">
    <property type="match status" value="1"/>
</dbReference>
<dbReference type="GO" id="GO:0008080">
    <property type="term" value="F:N-acetyltransferase activity"/>
    <property type="evidence" value="ECO:0007669"/>
    <property type="project" value="InterPro"/>
</dbReference>
<reference evidence="6" key="2">
    <citation type="submission" date="2020-09" db="EMBL/GenBank/DDBJ databases">
        <authorList>
            <person name="Sun Q."/>
            <person name="Zhou Y."/>
        </authorList>
    </citation>
    <scope>NUCLEOTIDE SEQUENCE</scope>
    <source>
        <strain evidence="6">CGMCC 1.12181</strain>
    </source>
</reference>
<dbReference type="InterPro" id="IPR000182">
    <property type="entry name" value="GNAT_dom"/>
</dbReference>
<evidence type="ECO:0000256" key="1">
    <source>
        <dbReference type="ARBA" id="ARBA00005395"/>
    </source>
</evidence>
<keyword evidence="2" id="KW-0963">Cytoplasm</keyword>
<dbReference type="PANTHER" id="PTHR43420:SF12">
    <property type="entry name" value="N-ACETYLTRANSFERASE DOMAIN-CONTAINING PROTEIN"/>
    <property type="match status" value="1"/>
</dbReference>
<protein>
    <submittedName>
        <fullName evidence="6">Ribosomal-protein-alanine acetyltransferase</fullName>
    </submittedName>
</protein>
<dbReference type="Proteomes" id="UP000605253">
    <property type="component" value="Unassembled WGS sequence"/>
</dbReference>
<evidence type="ECO:0000256" key="2">
    <source>
        <dbReference type="ARBA" id="ARBA00022490"/>
    </source>
</evidence>
<dbReference type="CDD" id="cd04301">
    <property type="entry name" value="NAT_SF"/>
    <property type="match status" value="1"/>
</dbReference>
<dbReference type="PANTHER" id="PTHR43420">
    <property type="entry name" value="ACETYLTRANSFERASE"/>
    <property type="match status" value="1"/>
</dbReference>
<keyword evidence="4" id="KW-0012">Acyltransferase</keyword>
<sequence length="157" mass="18477">MNHNIIFQKIDPEDLPEVLAMEQQCYPNPWPQKTMQDCLDAGYQCLKGLTEQNPRILCYAYMMLGHEEAHLLKITVRPEHQKQGLAQAMLQRLILIARINHARRIWLEVRAGNTAAIRFYRRAGFKTKGKRRHYYRYLDSQGQKVKEDALIMCYSLV</sequence>
<organism evidence="6 7">
    <name type="scientific">Marinicella pacifica</name>
    <dbReference type="NCBI Taxonomy" id="1171543"/>
    <lineage>
        <taxon>Bacteria</taxon>
        <taxon>Pseudomonadati</taxon>
        <taxon>Pseudomonadota</taxon>
        <taxon>Gammaproteobacteria</taxon>
        <taxon>Lysobacterales</taxon>
        <taxon>Marinicellaceae</taxon>
        <taxon>Marinicella</taxon>
    </lineage>
</organism>
<name>A0A917CEL7_9GAMM</name>
<dbReference type="InterPro" id="IPR006464">
    <property type="entry name" value="AcTrfase_RimI/Ard1"/>
</dbReference>
<dbReference type="RefSeq" id="WP_188364053.1">
    <property type="nucleotide sequence ID" value="NZ_BAABJF010000032.1"/>
</dbReference>
<reference evidence="6" key="1">
    <citation type="journal article" date="2014" name="Int. J. Syst. Evol. Microbiol.">
        <title>Complete genome sequence of Corynebacterium casei LMG S-19264T (=DSM 44701T), isolated from a smear-ripened cheese.</title>
        <authorList>
            <consortium name="US DOE Joint Genome Institute (JGI-PGF)"/>
            <person name="Walter F."/>
            <person name="Albersmeier A."/>
            <person name="Kalinowski J."/>
            <person name="Ruckert C."/>
        </authorList>
    </citation>
    <scope>NUCLEOTIDE SEQUENCE</scope>
    <source>
        <strain evidence="6">CGMCC 1.12181</strain>
    </source>
</reference>
<dbReference type="Pfam" id="PF00583">
    <property type="entry name" value="Acetyltransf_1"/>
    <property type="match status" value="1"/>
</dbReference>
<dbReference type="AlphaFoldDB" id="A0A917CEL7"/>
<comment type="caution">
    <text evidence="6">The sequence shown here is derived from an EMBL/GenBank/DDBJ whole genome shotgun (WGS) entry which is preliminary data.</text>
</comment>
<feature type="domain" description="N-acetyltransferase" evidence="5">
    <location>
        <begin position="5"/>
        <end position="157"/>
    </location>
</feature>
<dbReference type="EMBL" id="BMEO01000002">
    <property type="protein sequence ID" value="GGF86564.1"/>
    <property type="molecule type" value="Genomic_DNA"/>
</dbReference>
<evidence type="ECO:0000259" key="5">
    <source>
        <dbReference type="PROSITE" id="PS51186"/>
    </source>
</evidence>